<keyword evidence="5" id="KW-1185">Reference proteome</keyword>
<dbReference type="Proteomes" id="UP000053947">
    <property type="component" value="Unassembled WGS sequence"/>
</dbReference>
<evidence type="ECO:0000313" key="4">
    <source>
        <dbReference type="EMBL" id="KTB47970.1"/>
    </source>
</evidence>
<dbReference type="PANTHER" id="PTHR35369">
    <property type="entry name" value="BLR3025 PROTEIN-RELATED"/>
    <property type="match status" value="1"/>
</dbReference>
<evidence type="ECO:0000256" key="2">
    <source>
        <dbReference type="ARBA" id="ARBA00022763"/>
    </source>
</evidence>
<dbReference type="PANTHER" id="PTHR35369:SF2">
    <property type="entry name" value="BLR3025 PROTEIN"/>
    <property type="match status" value="1"/>
</dbReference>
<dbReference type="OrthoDB" id="5244088at2"/>
<dbReference type="GO" id="GO:0003887">
    <property type="term" value="F:DNA-directed DNA polymerase activity"/>
    <property type="evidence" value="ECO:0007669"/>
    <property type="project" value="UniProtKB-EC"/>
</dbReference>
<dbReference type="GO" id="GO:0006281">
    <property type="term" value="P:DNA repair"/>
    <property type="evidence" value="ECO:0007669"/>
    <property type="project" value="InterPro"/>
</dbReference>
<proteinExistence type="inferred from homology"/>
<keyword evidence="2" id="KW-0227">DNA damage</keyword>
<sequence length="391" mass="43166">MKLLCVLLPHFPFRCEALRRHDLAGRAVAVAYSLGSRRRLLDFTPGLEGLERDMPLPQALSRHGGLEILHADMPHYWRVWNGVLDALEKVSPLVEGAVLGEAYLGCDGLGLLYPDDDALAAAVRQAVPPGFEAGIGIAGGKFPACLAAAAGPSGGCRAVGNEMDWLKDLPCDLLPVSPKIKARLHDFGLHTMGKVAEIPLFKLEAQFGPEGRRLGELAAGCDSTPLCPRQSEEIIEESTSLPSPSASLDVILMAVESLLYRAFARFNHRGLGMRSVELWSRTSLDEHWQKLVHFKEPAMNCRSAMVRVRQVMECCPQPGPVEELGIKLVRIGRPAGQQDNIFTDTRSDEKLLDDIRQLELKMGAPQLYKMKEVEPWSRIPERRYVLTPLGR</sequence>
<dbReference type="InterPro" id="IPR001126">
    <property type="entry name" value="UmuC"/>
</dbReference>
<evidence type="ECO:0000313" key="5">
    <source>
        <dbReference type="Proteomes" id="UP000053947"/>
    </source>
</evidence>
<dbReference type="InterPro" id="IPR050356">
    <property type="entry name" value="SulA_CellDiv_inhibitor"/>
</dbReference>
<dbReference type="EC" id="2.7.7.7" evidence="4"/>
<evidence type="ECO:0000256" key="1">
    <source>
        <dbReference type="ARBA" id="ARBA00010945"/>
    </source>
</evidence>
<dbReference type="InterPro" id="IPR043502">
    <property type="entry name" value="DNA/RNA_pol_sf"/>
</dbReference>
<dbReference type="AlphaFoldDB" id="A0A0W0GHG1"/>
<dbReference type="EMBL" id="LFDV01000002">
    <property type="protein sequence ID" value="KTB47970.1"/>
    <property type="molecule type" value="Genomic_DNA"/>
</dbReference>
<comment type="similarity">
    <text evidence="1">Belongs to the DNA polymerase type-Y family.</text>
</comment>
<dbReference type="Gene3D" id="1.10.150.20">
    <property type="entry name" value="5' to 3' exonuclease, C-terminal subdomain"/>
    <property type="match status" value="1"/>
</dbReference>
<keyword evidence="4" id="KW-0548">Nucleotidyltransferase</keyword>
<organism evidence="4 5">
    <name type="scientific">Dehalogenimonas alkenigignens</name>
    <dbReference type="NCBI Taxonomy" id="1217799"/>
    <lineage>
        <taxon>Bacteria</taxon>
        <taxon>Bacillati</taxon>
        <taxon>Chloroflexota</taxon>
        <taxon>Dehalococcoidia</taxon>
        <taxon>Dehalococcoidales</taxon>
        <taxon>Dehalococcoidaceae</taxon>
        <taxon>Dehalogenimonas</taxon>
    </lineage>
</organism>
<dbReference type="Pfam" id="PF00817">
    <property type="entry name" value="IMS"/>
    <property type="match status" value="1"/>
</dbReference>
<name>A0A0W0GHG1_9CHLR</name>
<dbReference type="SUPFAM" id="SSF56672">
    <property type="entry name" value="DNA/RNA polymerases"/>
    <property type="match status" value="1"/>
</dbReference>
<dbReference type="InterPro" id="IPR043128">
    <property type="entry name" value="Rev_trsase/Diguanyl_cyclase"/>
</dbReference>
<dbReference type="Gene3D" id="3.40.1170.60">
    <property type="match status" value="1"/>
</dbReference>
<keyword evidence="4" id="KW-0808">Transferase</keyword>
<reference evidence="4 5" key="1">
    <citation type="submission" date="2015-06" db="EMBL/GenBank/DDBJ databases">
        <title>Genome sequence of the organohalide-respiring Dehalogenimonas alkenigignens type strain (IP3-3T).</title>
        <authorList>
            <person name="Key T.A."/>
            <person name="Richmond D.P."/>
            <person name="Bowman K.S."/>
            <person name="Cho Y.-J."/>
            <person name="Chun J."/>
            <person name="da Costa M.S."/>
            <person name="Rainey F.A."/>
            <person name="Moe W.M."/>
        </authorList>
    </citation>
    <scope>NUCLEOTIDE SEQUENCE [LARGE SCALE GENOMIC DNA]</scope>
    <source>
        <strain evidence="4 5">IP3-3</strain>
    </source>
</reference>
<comment type="caution">
    <text evidence="4">The sequence shown here is derived from an EMBL/GenBank/DDBJ whole genome shotgun (WGS) entry which is preliminary data.</text>
</comment>
<accession>A0A0W0GHG1</accession>
<feature type="domain" description="UmuC" evidence="3">
    <location>
        <begin position="9"/>
        <end position="148"/>
    </location>
</feature>
<dbReference type="Gene3D" id="3.30.70.270">
    <property type="match status" value="1"/>
</dbReference>
<gene>
    <name evidence="4" type="ORF">DEALK_08150</name>
</gene>
<dbReference type="RefSeq" id="WP_058438935.1">
    <property type="nucleotide sequence ID" value="NZ_KQ758903.1"/>
</dbReference>
<dbReference type="STRING" id="1217799.DEALK_08150"/>
<evidence type="ECO:0000259" key="3">
    <source>
        <dbReference type="Pfam" id="PF00817"/>
    </source>
</evidence>
<protein>
    <submittedName>
        <fullName evidence="4">Nucleotidyltransferase/DNA polymerase involved in DNA repair</fullName>
        <ecNumber evidence="4">2.7.7.7</ecNumber>
    </submittedName>
</protein>